<dbReference type="Pfam" id="PF00201">
    <property type="entry name" value="UDPGT"/>
    <property type="match status" value="1"/>
</dbReference>
<sequence length="88" mass="10365">MICWPFFAEQQTNCRYVCTEWGMGMEIDSNVKRDEVESLVKQIMEGEKGKEMKKRTLEWKKKAEEATYQDGSSYSNLDKMIKEVLLSK</sequence>
<proteinExistence type="inferred from homology"/>
<comment type="caution">
    <text evidence="3">The sequence shown here is derived from an EMBL/GenBank/DDBJ whole genome shotgun (WGS) entry which is preliminary data.</text>
</comment>
<dbReference type="SUPFAM" id="SSF53756">
    <property type="entry name" value="UDP-Glycosyltransferase/glycogen phosphorylase"/>
    <property type="match status" value="1"/>
</dbReference>
<evidence type="ECO:0000256" key="2">
    <source>
        <dbReference type="ARBA" id="ARBA00022679"/>
    </source>
</evidence>
<dbReference type="InterPro" id="IPR002213">
    <property type="entry name" value="UDP_glucos_trans"/>
</dbReference>
<dbReference type="GO" id="GO:0008194">
    <property type="term" value="F:UDP-glycosyltransferase activity"/>
    <property type="evidence" value="ECO:0007669"/>
    <property type="project" value="InterPro"/>
</dbReference>
<dbReference type="FunFam" id="3.40.50.2000:FF:000796">
    <property type="entry name" value="Uncharacterized protein"/>
    <property type="match status" value="1"/>
</dbReference>
<dbReference type="PANTHER" id="PTHR11926">
    <property type="entry name" value="GLUCOSYL/GLUCURONOSYL TRANSFERASES"/>
    <property type="match status" value="1"/>
</dbReference>
<evidence type="ECO:0008006" key="5">
    <source>
        <dbReference type="Google" id="ProtNLM"/>
    </source>
</evidence>
<comment type="similarity">
    <text evidence="1">Belongs to the UDP-glycosyltransferase family.</text>
</comment>
<evidence type="ECO:0000313" key="3">
    <source>
        <dbReference type="EMBL" id="DAD21842.1"/>
    </source>
</evidence>
<accession>A0A822XP76</accession>
<dbReference type="Gene3D" id="3.40.50.2000">
    <property type="entry name" value="Glycogen Phosphorylase B"/>
    <property type="match status" value="2"/>
</dbReference>
<protein>
    <recommendedName>
        <fullName evidence="5">7-deoxyloganetin glucosyltransferase-like</fullName>
    </recommendedName>
</protein>
<gene>
    <name evidence="3" type="ORF">HUJ06_023305</name>
</gene>
<dbReference type="Proteomes" id="UP000607653">
    <property type="component" value="Unassembled WGS sequence"/>
</dbReference>
<keyword evidence="4" id="KW-1185">Reference proteome</keyword>
<dbReference type="AlphaFoldDB" id="A0A822XP76"/>
<dbReference type="EMBL" id="DUZY01000001">
    <property type="protein sequence ID" value="DAD21842.1"/>
    <property type="molecule type" value="Genomic_DNA"/>
</dbReference>
<dbReference type="PANTHER" id="PTHR11926:SF774">
    <property type="entry name" value="UDP-GLYCOSYLTRANSFERASE 85A1-RELATED"/>
    <property type="match status" value="1"/>
</dbReference>
<keyword evidence="2" id="KW-0808">Transferase</keyword>
<evidence type="ECO:0000256" key="1">
    <source>
        <dbReference type="ARBA" id="ARBA00009995"/>
    </source>
</evidence>
<reference evidence="3 4" key="1">
    <citation type="journal article" date="2020" name="Mol. Biol. Evol.">
        <title>Distinct Expression and Methylation Patterns for Genes with Different Fates following a Single Whole-Genome Duplication in Flowering Plants.</title>
        <authorList>
            <person name="Shi T."/>
            <person name="Rahmani R.S."/>
            <person name="Gugger P.F."/>
            <person name="Wang M."/>
            <person name="Li H."/>
            <person name="Zhang Y."/>
            <person name="Li Z."/>
            <person name="Wang Q."/>
            <person name="Van de Peer Y."/>
            <person name="Marchal K."/>
            <person name="Chen J."/>
        </authorList>
    </citation>
    <scope>NUCLEOTIDE SEQUENCE [LARGE SCALE GENOMIC DNA]</scope>
    <source>
        <tissue evidence="3">Leaf</tissue>
    </source>
</reference>
<organism evidence="3 4">
    <name type="scientific">Nelumbo nucifera</name>
    <name type="common">Sacred lotus</name>
    <dbReference type="NCBI Taxonomy" id="4432"/>
    <lineage>
        <taxon>Eukaryota</taxon>
        <taxon>Viridiplantae</taxon>
        <taxon>Streptophyta</taxon>
        <taxon>Embryophyta</taxon>
        <taxon>Tracheophyta</taxon>
        <taxon>Spermatophyta</taxon>
        <taxon>Magnoliopsida</taxon>
        <taxon>Proteales</taxon>
        <taxon>Nelumbonaceae</taxon>
        <taxon>Nelumbo</taxon>
    </lineage>
</organism>
<name>A0A822XP76_NELNU</name>
<evidence type="ECO:0000313" key="4">
    <source>
        <dbReference type="Proteomes" id="UP000607653"/>
    </source>
</evidence>